<dbReference type="InterPro" id="IPR037257">
    <property type="entry name" value="T2SS_E_N_sf"/>
</dbReference>
<keyword evidence="4" id="KW-1185">Reference proteome</keyword>
<feature type="region of interest" description="Disordered" evidence="1">
    <location>
        <begin position="133"/>
        <end position="154"/>
    </location>
</feature>
<sequence length="154" mass="17522">MGYIRPLDLRAALSAQKEAEFQGKRLGEILLEKRLIQEYQLIEVLADQLGFLHEEPSFSTIERDLLFQVNPNWCKRFQAVTMRRDDEGVVFAFRNPLDAAARQAAEGVFGTVVAAISTRRAVEDAIRNYEEGRQNAPKVRWRSTRPAQRASSTA</sequence>
<dbReference type="Pfam" id="PF05157">
    <property type="entry name" value="MshEN"/>
    <property type="match status" value="1"/>
</dbReference>
<gene>
    <name evidence="3" type="ORF">Atep_01120</name>
</gene>
<dbReference type="InterPro" id="IPR007831">
    <property type="entry name" value="T2SS_GspE_N"/>
</dbReference>
<proteinExistence type="predicted"/>
<evidence type="ECO:0000313" key="4">
    <source>
        <dbReference type="Proteomes" id="UP000680679"/>
    </source>
</evidence>
<dbReference type="Gene3D" id="3.30.300.160">
    <property type="entry name" value="Type II secretion system, protein E, N-terminal domain"/>
    <property type="match status" value="1"/>
</dbReference>
<evidence type="ECO:0000259" key="2">
    <source>
        <dbReference type="Pfam" id="PF05157"/>
    </source>
</evidence>
<name>A0ABM7QI73_9GAMM</name>
<organism evidence="3 4">
    <name type="scientific">Allochromatium tepidum</name>
    <dbReference type="NCBI Taxonomy" id="553982"/>
    <lineage>
        <taxon>Bacteria</taxon>
        <taxon>Pseudomonadati</taxon>
        <taxon>Pseudomonadota</taxon>
        <taxon>Gammaproteobacteria</taxon>
        <taxon>Chromatiales</taxon>
        <taxon>Chromatiaceae</taxon>
        <taxon>Allochromatium</taxon>
    </lineage>
</organism>
<evidence type="ECO:0000313" key="3">
    <source>
        <dbReference type="EMBL" id="BCU05435.1"/>
    </source>
</evidence>
<evidence type="ECO:0000256" key="1">
    <source>
        <dbReference type="SAM" id="MobiDB-lite"/>
    </source>
</evidence>
<accession>A0ABM7QI73</accession>
<reference evidence="3 4" key="1">
    <citation type="submission" date="2021-04" db="EMBL/GenBank/DDBJ databases">
        <title>Complete genome sequencing of Allochromatium tepidum strain NZ.</title>
        <authorList>
            <person name="Tsukatani Y."/>
            <person name="Mori H."/>
        </authorList>
    </citation>
    <scope>NUCLEOTIDE SEQUENCE [LARGE SCALE GENOMIC DNA]</scope>
    <source>
        <strain evidence="3 4">NZ</strain>
    </source>
</reference>
<dbReference type="SUPFAM" id="SSF160246">
    <property type="entry name" value="EspE N-terminal domain-like"/>
    <property type="match status" value="1"/>
</dbReference>
<feature type="domain" description="Type II secretion system protein GspE N-terminal" evidence="2">
    <location>
        <begin position="56"/>
        <end position="133"/>
    </location>
</feature>
<feature type="compositionally biased region" description="Polar residues" evidence="1">
    <location>
        <begin position="145"/>
        <end position="154"/>
    </location>
</feature>
<dbReference type="Proteomes" id="UP000680679">
    <property type="component" value="Chromosome"/>
</dbReference>
<protein>
    <recommendedName>
        <fullName evidence="2">Type II secretion system protein GspE N-terminal domain-containing protein</fullName>
    </recommendedName>
</protein>
<dbReference type="EMBL" id="AP024563">
    <property type="protein sequence ID" value="BCU05435.1"/>
    <property type="molecule type" value="Genomic_DNA"/>
</dbReference>
<dbReference type="RefSeq" id="WP_236786298.1">
    <property type="nucleotide sequence ID" value="NZ_AP024563.1"/>
</dbReference>